<accession>A0A1M5YFH0</accession>
<dbReference type="GO" id="GO:0005886">
    <property type="term" value="C:plasma membrane"/>
    <property type="evidence" value="ECO:0007669"/>
    <property type="project" value="UniProtKB-SubCell"/>
</dbReference>
<comment type="subcellular location">
    <subcellularLocation>
        <location evidence="2">Cell membrane</location>
        <topology evidence="2">Multi-pass membrane protein</topology>
    </subcellularLocation>
</comment>
<feature type="transmembrane region" description="Helical" evidence="3">
    <location>
        <begin position="117"/>
        <end position="141"/>
    </location>
</feature>
<dbReference type="Gene3D" id="1.10.1760.20">
    <property type="match status" value="1"/>
</dbReference>
<dbReference type="PANTHER" id="PTHR34295:SF1">
    <property type="entry name" value="BIOTIN TRANSPORTER BIOY"/>
    <property type="match status" value="1"/>
</dbReference>
<proteinExistence type="inferred from homology"/>
<dbReference type="Pfam" id="PF02632">
    <property type="entry name" value="BioY"/>
    <property type="match status" value="1"/>
</dbReference>
<evidence type="ECO:0000313" key="5">
    <source>
        <dbReference type="EMBL" id="SHI10790.1"/>
    </source>
</evidence>
<dbReference type="GeneID" id="89508595"/>
<dbReference type="OrthoDB" id="9803495at2"/>
<evidence type="ECO:0000256" key="2">
    <source>
        <dbReference type="PIRNR" id="PIRNR016661"/>
    </source>
</evidence>
<evidence type="ECO:0000256" key="1">
    <source>
        <dbReference type="ARBA" id="ARBA00010692"/>
    </source>
</evidence>
<dbReference type="GO" id="GO:0015225">
    <property type="term" value="F:biotin transmembrane transporter activity"/>
    <property type="evidence" value="ECO:0007669"/>
    <property type="project" value="UniProtKB-UniRule"/>
</dbReference>
<evidence type="ECO:0000256" key="4">
    <source>
        <dbReference type="SAM" id="SignalP"/>
    </source>
</evidence>
<keyword evidence="3" id="KW-1133">Transmembrane helix</keyword>
<feature type="chain" id="PRO_5009915266" description="Biotin transporter" evidence="4">
    <location>
        <begin position="24"/>
        <end position="194"/>
    </location>
</feature>
<gene>
    <name evidence="5" type="ORF">SAMN02745229_01445</name>
</gene>
<keyword evidence="2 3" id="KW-0472">Membrane</keyword>
<protein>
    <recommendedName>
        <fullName evidence="2">Biotin transporter</fullName>
    </recommendedName>
</protein>
<keyword evidence="4" id="KW-0732">Signal</keyword>
<evidence type="ECO:0000313" key="6">
    <source>
        <dbReference type="Proteomes" id="UP000184278"/>
    </source>
</evidence>
<organism evidence="5 6">
    <name type="scientific">Butyrivibrio fibrisolvens DSM 3071</name>
    <dbReference type="NCBI Taxonomy" id="1121131"/>
    <lineage>
        <taxon>Bacteria</taxon>
        <taxon>Bacillati</taxon>
        <taxon>Bacillota</taxon>
        <taxon>Clostridia</taxon>
        <taxon>Lachnospirales</taxon>
        <taxon>Lachnospiraceae</taxon>
        <taxon>Butyrivibrio</taxon>
    </lineage>
</organism>
<keyword evidence="3" id="KW-0812">Transmembrane</keyword>
<feature type="signal peptide" evidence="4">
    <location>
        <begin position="1"/>
        <end position="23"/>
    </location>
</feature>
<evidence type="ECO:0000256" key="3">
    <source>
        <dbReference type="SAM" id="Phobius"/>
    </source>
</evidence>
<sequence>MKKFTVKQIVLCAMFAALCCATAPISIPLPSGVPVTLQTAAIFLTALLLGPLYGFISVLVYVLLGAVGLPVFAGLSGGLGSLAGMSGGFIMSWPFATVLAGFIYFKFGRNSTGFKKYTVMVIAMLLGSVVIYTIGLAQFMFLTGMNLTASIMACMVPFIPGDLLKMALVAIITPALERALKIIYSSEPVSAKAS</sequence>
<dbReference type="EMBL" id="FQXK01000011">
    <property type="protein sequence ID" value="SHI10790.1"/>
    <property type="molecule type" value="Genomic_DNA"/>
</dbReference>
<feature type="transmembrane region" description="Helical" evidence="3">
    <location>
        <begin position="58"/>
        <end position="79"/>
    </location>
</feature>
<keyword evidence="2" id="KW-1003">Cell membrane</keyword>
<keyword evidence="2" id="KW-0813">Transport</keyword>
<name>A0A1M5YFH0_BUTFI</name>
<feature type="transmembrane region" description="Helical" evidence="3">
    <location>
        <begin position="36"/>
        <end position="53"/>
    </location>
</feature>
<comment type="similarity">
    <text evidence="1 2">Belongs to the BioY family.</text>
</comment>
<keyword evidence="6" id="KW-1185">Reference proteome</keyword>
<dbReference type="InterPro" id="IPR003784">
    <property type="entry name" value="BioY"/>
</dbReference>
<dbReference type="RefSeq" id="WP_073386678.1">
    <property type="nucleotide sequence ID" value="NZ_FQXK01000011.1"/>
</dbReference>
<dbReference type="PANTHER" id="PTHR34295">
    <property type="entry name" value="BIOTIN TRANSPORTER BIOY"/>
    <property type="match status" value="1"/>
</dbReference>
<feature type="transmembrane region" description="Helical" evidence="3">
    <location>
        <begin position="147"/>
        <end position="172"/>
    </location>
</feature>
<reference evidence="6" key="1">
    <citation type="submission" date="2016-11" db="EMBL/GenBank/DDBJ databases">
        <authorList>
            <person name="Varghese N."/>
            <person name="Submissions S."/>
        </authorList>
    </citation>
    <scope>NUCLEOTIDE SEQUENCE [LARGE SCALE GENOMIC DNA]</scope>
    <source>
        <strain evidence="6">DSM 3071</strain>
    </source>
</reference>
<dbReference type="Proteomes" id="UP000184278">
    <property type="component" value="Unassembled WGS sequence"/>
</dbReference>
<dbReference type="PIRSF" id="PIRSF016661">
    <property type="entry name" value="BioY"/>
    <property type="match status" value="1"/>
</dbReference>
<dbReference type="AlphaFoldDB" id="A0A1M5YFH0"/>
<feature type="transmembrane region" description="Helical" evidence="3">
    <location>
        <begin position="85"/>
        <end position="105"/>
    </location>
</feature>
<dbReference type="STRING" id="1121131.SAMN02745229_01445"/>